<dbReference type="Gene3D" id="3.30.450.40">
    <property type="match status" value="1"/>
</dbReference>
<name>E0IB61_9BACL</name>
<accession>E0IB61</accession>
<dbReference type="eggNOG" id="COG3284">
    <property type="taxonomic scope" value="Bacteria"/>
</dbReference>
<keyword evidence="2" id="KW-1185">Reference proteome</keyword>
<proteinExistence type="predicted"/>
<reference evidence="1 2" key="1">
    <citation type="submission" date="2010-07" db="EMBL/GenBank/DDBJ databases">
        <title>The draft genome of Paenibacillus curdlanolyticus YK9.</title>
        <authorList>
            <consortium name="US DOE Joint Genome Institute (JGI-PGF)"/>
            <person name="Lucas S."/>
            <person name="Copeland A."/>
            <person name="Lapidus A."/>
            <person name="Cheng J.-F."/>
            <person name="Bruce D."/>
            <person name="Goodwin L."/>
            <person name="Pitluck S."/>
            <person name="Land M.L."/>
            <person name="Hauser L."/>
            <person name="Chang Y.-J."/>
            <person name="Jeffries C."/>
            <person name="Anderson I.J."/>
            <person name="Johnson E."/>
            <person name="Loganathan U."/>
            <person name="Mulhopadhyay B."/>
            <person name="Kyrpides N."/>
            <person name="Woyke T.J."/>
        </authorList>
    </citation>
    <scope>NUCLEOTIDE SEQUENCE [LARGE SCALE GENOMIC DNA]</scope>
    <source>
        <strain evidence="1 2">YK9</strain>
    </source>
</reference>
<protein>
    <submittedName>
        <fullName evidence="1">Transcriptional activator of acetoin/glycerol metabolism-like protein</fullName>
    </submittedName>
</protein>
<evidence type="ECO:0000313" key="1">
    <source>
        <dbReference type="EMBL" id="EFM10352.1"/>
    </source>
</evidence>
<organism evidence="1 2">
    <name type="scientific">Paenibacillus curdlanolyticus YK9</name>
    <dbReference type="NCBI Taxonomy" id="717606"/>
    <lineage>
        <taxon>Bacteria</taxon>
        <taxon>Bacillati</taxon>
        <taxon>Bacillota</taxon>
        <taxon>Bacilli</taxon>
        <taxon>Bacillales</taxon>
        <taxon>Paenibacillaceae</taxon>
        <taxon>Paenibacillus</taxon>
    </lineage>
</organism>
<dbReference type="Proteomes" id="UP000005387">
    <property type="component" value="Unassembled WGS sequence"/>
</dbReference>
<gene>
    <name evidence="1" type="ORF">PaecuDRAFT_2788</name>
</gene>
<dbReference type="EMBL" id="AEDD01000007">
    <property type="protein sequence ID" value="EFM10352.1"/>
    <property type="molecule type" value="Genomic_DNA"/>
</dbReference>
<dbReference type="AlphaFoldDB" id="E0IB61"/>
<dbReference type="InterPro" id="IPR029016">
    <property type="entry name" value="GAF-like_dom_sf"/>
</dbReference>
<sequence>MTRRRGISQLFRGIRLNRTWLEVSDLEPSTILNMHSSAIDGDFIPDPTGKGNHSGAYADKTRFEEAMAISEKYIQLFLEEIKSVEGTISYPYLFLWNNPDGILLHSSCPSSMTDVPRQAGLVPGLLMDKHVLGLNAISLAMETGRTVVVRGDEHTVNLFTLWNCVCCPVRMGETGEIVGYLDISFDFMYDPGFVVPLLSHLANRIGKAIDALGA</sequence>
<dbReference type="STRING" id="717606.PaecuDRAFT_2788"/>
<evidence type="ECO:0000313" key="2">
    <source>
        <dbReference type="Proteomes" id="UP000005387"/>
    </source>
</evidence>